<name>A0A183GEE4_HELPZ</name>
<organism evidence="2 3">
    <name type="scientific">Heligmosomoides polygyrus</name>
    <name type="common">Parasitic roundworm</name>
    <dbReference type="NCBI Taxonomy" id="6339"/>
    <lineage>
        <taxon>Eukaryota</taxon>
        <taxon>Metazoa</taxon>
        <taxon>Ecdysozoa</taxon>
        <taxon>Nematoda</taxon>
        <taxon>Chromadorea</taxon>
        <taxon>Rhabditida</taxon>
        <taxon>Rhabditina</taxon>
        <taxon>Rhabditomorpha</taxon>
        <taxon>Strongyloidea</taxon>
        <taxon>Heligmosomidae</taxon>
        <taxon>Heligmosomoides</taxon>
    </lineage>
</organism>
<evidence type="ECO:0000313" key="3">
    <source>
        <dbReference type="WBParaSite" id="HPBE_0002069601-mRNA-1"/>
    </source>
</evidence>
<accession>A0A183GEE4</accession>
<dbReference type="OrthoDB" id="5875271at2759"/>
<evidence type="ECO:0000313" key="1">
    <source>
        <dbReference type="EMBL" id="VDP21381.1"/>
    </source>
</evidence>
<protein>
    <submittedName>
        <fullName evidence="3">RNA-directed RNA polymerase</fullName>
    </submittedName>
</protein>
<dbReference type="WBParaSite" id="HPBE_0002069601-mRNA-1">
    <property type="protein sequence ID" value="HPBE_0002069601-mRNA-1"/>
    <property type="gene ID" value="HPBE_0002069601"/>
</dbReference>
<proteinExistence type="predicted"/>
<dbReference type="AlphaFoldDB" id="A0A183GEE4"/>
<sequence length="80" mass="9175">MEDVVKVAEDMSEQEDLIPDRYTTVNGWETFTETARTQLSKYKGALRAIMENYGIKTEGAVPSCISEMRNRILDKDQDEI</sequence>
<evidence type="ECO:0000313" key="2">
    <source>
        <dbReference type="Proteomes" id="UP000050761"/>
    </source>
</evidence>
<dbReference type="EMBL" id="UZAH01032371">
    <property type="protein sequence ID" value="VDP21381.1"/>
    <property type="molecule type" value="Genomic_DNA"/>
</dbReference>
<accession>A0A3P8BH66</accession>
<reference evidence="3" key="2">
    <citation type="submission" date="2019-09" db="UniProtKB">
        <authorList>
            <consortium name="WormBaseParasite"/>
        </authorList>
    </citation>
    <scope>IDENTIFICATION</scope>
</reference>
<keyword evidence="2" id="KW-1185">Reference proteome</keyword>
<reference evidence="1 2" key="1">
    <citation type="submission" date="2018-11" db="EMBL/GenBank/DDBJ databases">
        <authorList>
            <consortium name="Pathogen Informatics"/>
        </authorList>
    </citation>
    <scope>NUCLEOTIDE SEQUENCE [LARGE SCALE GENOMIC DNA]</scope>
</reference>
<dbReference type="Proteomes" id="UP000050761">
    <property type="component" value="Unassembled WGS sequence"/>
</dbReference>
<gene>
    <name evidence="1" type="ORF">HPBE_LOCUS20695</name>
</gene>